<dbReference type="EMBL" id="ML735233">
    <property type="protein sequence ID" value="KAE8392966.1"/>
    <property type="molecule type" value="Genomic_DNA"/>
</dbReference>
<protein>
    <submittedName>
        <fullName evidence="1">Uncharacterized protein</fullName>
    </submittedName>
</protein>
<proteinExistence type="predicted"/>
<name>A0A5N7CFK9_PETAA</name>
<organism evidence="1">
    <name type="scientific">Petromyces alliaceus</name>
    <name type="common">Aspergillus alliaceus</name>
    <dbReference type="NCBI Taxonomy" id="209559"/>
    <lineage>
        <taxon>Eukaryota</taxon>
        <taxon>Fungi</taxon>
        <taxon>Dikarya</taxon>
        <taxon>Ascomycota</taxon>
        <taxon>Pezizomycotina</taxon>
        <taxon>Eurotiomycetes</taxon>
        <taxon>Eurotiomycetidae</taxon>
        <taxon>Eurotiales</taxon>
        <taxon>Aspergillaceae</taxon>
        <taxon>Aspergillus</taxon>
        <taxon>Aspergillus subgen. Circumdati</taxon>
    </lineage>
</organism>
<evidence type="ECO:0000313" key="1">
    <source>
        <dbReference type="EMBL" id="KAE8392966.1"/>
    </source>
</evidence>
<gene>
    <name evidence="1" type="ORF">BDV23DRAFT_150224</name>
</gene>
<sequence length="149" mass="16754">MARPTLFLKSRQDFGEPLVPLHLEPTRPNKHIQRSLASRPATALLNSPPPCPYVSAIKDLQSTSSVDPGYPYVTIDVYLSASNRIRYTSKSRIASAVPLSGLQRGRYARSLRDQRENSVQDAGEPFLRHISSGYQQSFNLGTWSYFEEL</sequence>
<accession>A0A5N7CFK9</accession>
<dbReference type="AlphaFoldDB" id="A0A5N7CFK9"/>
<dbReference type="Proteomes" id="UP000326877">
    <property type="component" value="Unassembled WGS sequence"/>
</dbReference>
<reference evidence="1" key="1">
    <citation type="submission" date="2019-04" db="EMBL/GenBank/DDBJ databases">
        <title>Friends and foes A comparative genomics studyof 23 Aspergillus species from section Flavi.</title>
        <authorList>
            <consortium name="DOE Joint Genome Institute"/>
            <person name="Kjaerbolling I."/>
            <person name="Vesth T."/>
            <person name="Frisvad J.C."/>
            <person name="Nybo J.L."/>
            <person name="Theobald S."/>
            <person name="Kildgaard S."/>
            <person name="Isbrandt T."/>
            <person name="Kuo A."/>
            <person name="Sato A."/>
            <person name="Lyhne E.K."/>
            <person name="Kogle M.E."/>
            <person name="Wiebenga A."/>
            <person name="Kun R.S."/>
            <person name="Lubbers R.J."/>
            <person name="Makela M.R."/>
            <person name="Barry K."/>
            <person name="Chovatia M."/>
            <person name="Clum A."/>
            <person name="Daum C."/>
            <person name="Haridas S."/>
            <person name="He G."/>
            <person name="LaButti K."/>
            <person name="Lipzen A."/>
            <person name="Mondo S."/>
            <person name="Riley R."/>
            <person name="Salamov A."/>
            <person name="Simmons B.A."/>
            <person name="Magnuson J.K."/>
            <person name="Henrissat B."/>
            <person name="Mortensen U.H."/>
            <person name="Larsen T.O."/>
            <person name="Devries R.P."/>
            <person name="Grigoriev I.V."/>
            <person name="Machida M."/>
            <person name="Baker S.E."/>
            <person name="Andersen M.R."/>
        </authorList>
    </citation>
    <scope>NUCLEOTIDE SEQUENCE [LARGE SCALE GENOMIC DNA]</scope>
    <source>
        <strain evidence="1">IBT 14317</strain>
    </source>
</reference>